<dbReference type="PANTHER" id="PTHR31251:SF74">
    <property type="entry name" value="SQUAMOSA PROMOTER-BINDING-LIKE PROTEIN 2"/>
    <property type="match status" value="1"/>
</dbReference>
<evidence type="ECO:0000256" key="8">
    <source>
        <dbReference type="ARBA" id="ARBA00023242"/>
    </source>
</evidence>
<evidence type="ECO:0000256" key="10">
    <source>
        <dbReference type="PROSITE-ProRule" id="PRU00470"/>
    </source>
</evidence>
<protein>
    <recommendedName>
        <fullName evidence="12">SBP-type domain-containing protein</fullName>
    </recommendedName>
</protein>
<reference evidence="13" key="1">
    <citation type="submission" date="2022-12" db="EMBL/GenBank/DDBJ databases">
        <title>Draft genome assemblies for two species of Escallonia (Escalloniales).</title>
        <authorList>
            <person name="Chanderbali A."/>
            <person name="Dervinis C."/>
            <person name="Anghel I."/>
            <person name="Soltis D."/>
            <person name="Soltis P."/>
            <person name="Zapata F."/>
        </authorList>
    </citation>
    <scope>NUCLEOTIDE SEQUENCE</scope>
    <source>
        <strain evidence="13">UCBG92.1500</strain>
        <tissue evidence="13">Leaf</tissue>
    </source>
</reference>
<evidence type="ECO:0000256" key="1">
    <source>
        <dbReference type="ARBA" id="ARBA00004123"/>
    </source>
</evidence>
<feature type="domain" description="SBP-type" evidence="12">
    <location>
        <begin position="171"/>
        <end position="248"/>
    </location>
</feature>
<dbReference type="Proteomes" id="UP001187471">
    <property type="component" value="Unassembled WGS sequence"/>
</dbReference>
<keyword evidence="6" id="KW-0238">DNA-binding</keyword>
<evidence type="ECO:0000256" key="9">
    <source>
        <dbReference type="ARBA" id="ARBA00056472"/>
    </source>
</evidence>
<evidence type="ECO:0000313" key="13">
    <source>
        <dbReference type="EMBL" id="KAK2969311.1"/>
    </source>
</evidence>
<name>A0AA88QXL2_9ASTE</name>
<keyword evidence="14" id="KW-1185">Reference proteome</keyword>
<keyword evidence="4" id="KW-0862">Zinc</keyword>
<feature type="region of interest" description="Disordered" evidence="11">
    <location>
        <begin position="54"/>
        <end position="75"/>
    </location>
</feature>
<dbReference type="FunFam" id="4.10.1100.10:FF:000001">
    <property type="entry name" value="Squamosa promoter-binding-like protein 14"/>
    <property type="match status" value="1"/>
</dbReference>
<dbReference type="InterPro" id="IPR044817">
    <property type="entry name" value="SBP-like"/>
</dbReference>
<dbReference type="GO" id="GO:0005634">
    <property type="term" value="C:nucleus"/>
    <property type="evidence" value="ECO:0007669"/>
    <property type="project" value="UniProtKB-SubCell"/>
</dbReference>
<keyword evidence="3 10" id="KW-0863">Zinc-finger</keyword>
<dbReference type="InterPro" id="IPR036893">
    <property type="entry name" value="SBP_sf"/>
</dbReference>
<evidence type="ECO:0000256" key="2">
    <source>
        <dbReference type="ARBA" id="ARBA00022723"/>
    </source>
</evidence>
<gene>
    <name evidence="13" type="ORF">RJ640_030852</name>
</gene>
<dbReference type="PANTHER" id="PTHR31251">
    <property type="entry name" value="SQUAMOSA PROMOTER-BINDING-LIKE PROTEIN 4"/>
    <property type="match status" value="1"/>
</dbReference>
<evidence type="ECO:0000313" key="14">
    <source>
        <dbReference type="Proteomes" id="UP001187471"/>
    </source>
</evidence>
<dbReference type="Pfam" id="PF03110">
    <property type="entry name" value="SBP"/>
    <property type="match status" value="1"/>
</dbReference>
<feature type="compositionally biased region" description="Low complexity" evidence="11">
    <location>
        <begin position="55"/>
        <end position="72"/>
    </location>
</feature>
<evidence type="ECO:0000259" key="12">
    <source>
        <dbReference type="PROSITE" id="PS51141"/>
    </source>
</evidence>
<sequence length="466" mass="51754">MEWNGKWDWENLEMFSSKGSESPKKLQTIDWGFKEGDIDAVSFNVSGGGGGYGSDVGHYSSAKSSVSASTDSSSKDGINRSDFTFEAFGGFPVDFSRTKEPTRALITETSPPPEASVGSGEPLIGLKLGKRTYFENGSAERSAKTPSFLANPVSSLTVAKKMKSSSQSPPTPHCQVEGCNLDLSSAKEYHRKHRVCESHSKCSKVVVGGLERRFCQQCSRFHSLAEFDEKKRSCRRRLSDHNARRRKPQQETIHFNSARLSSSFYDGRQQMSFVLKNTPLPQTKPPASSAWESTYSPKYAQAKGYLKKFAKAEITDGQPDVSQIQLSHAVSMPHHDSNKLFPFKETINEIFDQGLKESMFSSNLGAAPDLHRALSLLSTNSWGSCQPESARFNHPMHVTHNSMPQHLMHAVVTQGLPLASSDYWQTEQQSTDPMHPLVNGNSSSHFQEIQLFKAPYETGFCFNRSN</sequence>
<dbReference type="PROSITE" id="PS51141">
    <property type="entry name" value="ZF_SBP"/>
    <property type="match status" value="1"/>
</dbReference>
<keyword evidence="5" id="KW-0805">Transcription regulation</keyword>
<accession>A0AA88QXL2</accession>
<dbReference type="SUPFAM" id="SSF103612">
    <property type="entry name" value="SBT domain"/>
    <property type="match status" value="1"/>
</dbReference>
<evidence type="ECO:0000256" key="4">
    <source>
        <dbReference type="ARBA" id="ARBA00022833"/>
    </source>
</evidence>
<keyword evidence="7" id="KW-0804">Transcription</keyword>
<dbReference type="InterPro" id="IPR004333">
    <property type="entry name" value="SBP_dom"/>
</dbReference>
<dbReference type="GO" id="GO:0008270">
    <property type="term" value="F:zinc ion binding"/>
    <property type="evidence" value="ECO:0007669"/>
    <property type="project" value="UniProtKB-KW"/>
</dbReference>
<comment type="subcellular location">
    <subcellularLocation>
        <location evidence="1">Nucleus</location>
    </subcellularLocation>
</comment>
<dbReference type="AlphaFoldDB" id="A0AA88QXL2"/>
<organism evidence="13 14">
    <name type="scientific">Escallonia rubra</name>
    <dbReference type="NCBI Taxonomy" id="112253"/>
    <lineage>
        <taxon>Eukaryota</taxon>
        <taxon>Viridiplantae</taxon>
        <taxon>Streptophyta</taxon>
        <taxon>Embryophyta</taxon>
        <taxon>Tracheophyta</taxon>
        <taxon>Spermatophyta</taxon>
        <taxon>Magnoliopsida</taxon>
        <taxon>eudicotyledons</taxon>
        <taxon>Gunneridae</taxon>
        <taxon>Pentapetalae</taxon>
        <taxon>asterids</taxon>
        <taxon>campanulids</taxon>
        <taxon>Escalloniales</taxon>
        <taxon>Escalloniaceae</taxon>
        <taxon>Escallonia</taxon>
    </lineage>
</organism>
<evidence type="ECO:0000256" key="7">
    <source>
        <dbReference type="ARBA" id="ARBA00023163"/>
    </source>
</evidence>
<comment type="caution">
    <text evidence="13">The sequence shown here is derived from an EMBL/GenBank/DDBJ whole genome shotgun (WGS) entry which is preliminary data.</text>
</comment>
<comment type="function">
    <text evidence="9">Probable transcriptional factor. Binds to the promoter of the SQUAMOSA gene.</text>
</comment>
<dbReference type="Gene3D" id="4.10.1100.10">
    <property type="entry name" value="Transcription factor, SBP-box domain"/>
    <property type="match status" value="1"/>
</dbReference>
<evidence type="ECO:0000256" key="11">
    <source>
        <dbReference type="SAM" id="MobiDB-lite"/>
    </source>
</evidence>
<evidence type="ECO:0000256" key="6">
    <source>
        <dbReference type="ARBA" id="ARBA00023125"/>
    </source>
</evidence>
<keyword evidence="2" id="KW-0479">Metal-binding</keyword>
<proteinExistence type="predicted"/>
<dbReference type="GO" id="GO:0003677">
    <property type="term" value="F:DNA binding"/>
    <property type="evidence" value="ECO:0007669"/>
    <property type="project" value="UniProtKB-KW"/>
</dbReference>
<dbReference type="EMBL" id="JAVXUO010002827">
    <property type="protein sequence ID" value="KAK2969311.1"/>
    <property type="molecule type" value="Genomic_DNA"/>
</dbReference>
<keyword evidence="8" id="KW-0539">Nucleus</keyword>
<evidence type="ECO:0000256" key="3">
    <source>
        <dbReference type="ARBA" id="ARBA00022771"/>
    </source>
</evidence>
<evidence type="ECO:0000256" key="5">
    <source>
        <dbReference type="ARBA" id="ARBA00023015"/>
    </source>
</evidence>